<dbReference type="InterPro" id="IPR052164">
    <property type="entry name" value="Anthracycline_SecMetBiosynth"/>
</dbReference>
<protein>
    <submittedName>
        <fullName evidence="2">VOC family protein</fullName>
    </submittedName>
</protein>
<dbReference type="Proteomes" id="UP001548189">
    <property type="component" value="Unassembled WGS sequence"/>
</dbReference>
<dbReference type="PANTHER" id="PTHR33993:SF2">
    <property type="entry name" value="VOC DOMAIN-CONTAINING PROTEIN"/>
    <property type="match status" value="1"/>
</dbReference>
<evidence type="ECO:0000259" key="1">
    <source>
        <dbReference type="PROSITE" id="PS51819"/>
    </source>
</evidence>
<dbReference type="RefSeq" id="WP_353897947.1">
    <property type="nucleotide sequence ID" value="NZ_JBEVCJ010000051.1"/>
</dbReference>
<reference evidence="2 3" key="1">
    <citation type="submission" date="2024-06" db="EMBL/GenBank/DDBJ databases">
        <authorList>
            <person name="Li F."/>
        </authorList>
    </citation>
    <scope>NUCLEOTIDE SEQUENCE [LARGE SCALE GENOMIC DNA]</scope>
    <source>
        <strain evidence="2 3">GXAS 311</strain>
    </source>
</reference>
<dbReference type="InterPro" id="IPR053863">
    <property type="entry name" value="Glyoxy/Ble-like_N"/>
</dbReference>
<dbReference type="SUPFAM" id="SSF54593">
    <property type="entry name" value="Glyoxalase/Bleomycin resistance protein/Dihydroxybiphenyl dioxygenase"/>
    <property type="match status" value="1"/>
</dbReference>
<evidence type="ECO:0000313" key="2">
    <source>
        <dbReference type="EMBL" id="MET1257363.1"/>
    </source>
</evidence>
<dbReference type="EMBL" id="JBEVCJ010000051">
    <property type="protein sequence ID" value="MET1257363.1"/>
    <property type="molecule type" value="Genomic_DNA"/>
</dbReference>
<dbReference type="Pfam" id="PF22677">
    <property type="entry name" value="Ble-like_N"/>
    <property type="match status" value="1"/>
</dbReference>
<gene>
    <name evidence="2" type="ORF">ABVT43_19655</name>
</gene>
<dbReference type="PROSITE" id="PS51819">
    <property type="entry name" value="VOC"/>
    <property type="match status" value="1"/>
</dbReference>
<sequence length="123" mass="13721">MKHQVTWVEIPATDMTRAMQFYQQILGFKFVREDVCSYDFAMICAEDKAITGALVVGENYHPRDDGPVIYLNGGEDLAVPLAKIAELGNQIIIPKTAIKEGANSYFAQFIDSEGNRIGLYSQQ</sequence>
<name>A0ABV2BZV9_9GAMM</name>
<dbReference type="InterPro" id="IPR037523">
    <property type="entry name" value="VOC_core"/>
</dbReference>
<evidence type="ECO:0000313" key="3">
    <source>
        <dbReference type="Proteomes" id="UP001548189"/>
    </source>
</evidence>
<dbReference type="InterPro" id="IPR029068">
    <property type="entry name" value="Glyas_Bleomycin-R_OHBP_Dase"/>
</dbReference>
<feature type="domain" description="VOC" evidence="1">
    <location>
        <begin position="4"/>
        <end position="122"/>
    </location>
</feature>
<accession>A0ABV2BZV9</accession>
<keyword evidence="3" id="KW-1185">Reference proteome</keyword>
<comment type="caution">
    <text evidence="2">The sequence shown here is derived from an EMBL/GenBank/DDBJ whole genome shotgun (WGS) entry which is preliminary data.</text>
</comment>
<organism evidence="2 3">
    <name type="scientific">Aliikangiella maris</name>
    <dbReference type="NCBI Taxonomy" id="3162458"/>
    <lineage>
        <taxon>Bacteria</taxon>
        <taxon>Pseudomonadati</taxon>
        <taxon>Pseudomonadota</taxon>
        <taxon>Gammaproteobacteria</taxon>
        <taxon>Oceanospirillales</taxon>
        <taxon>Pleioneaceae</taxon>
        <taxon>Aliikangiella</taxon>
    </lineage>
</organism>
<dbReference type="PANTHER" id="PTHR33993">
    <property type="entry name" value="GLYOXALASE-RELATED"/>
    <property type="match status" value="1"/>
</dbReference>
<proteinExistence type="predicted"/>
<dbReference type="CDD" id="cd07247">
    <property type="entry name" value="SgaA_N_like"/>
    <property type="match status" value="1"/>
</dbReference>
<dbReference type="Gene3D" id="3.10.180.10">
    <property type="entry name" value="2,3-Dihydroxybiphenyl 1,2-Dioxygenase, domain 1"/>
    <property type="match status" value="1"/>
</dbReference>